<dbReference type="SUPFAM" id="SSF53613">
    <property type="entry name" value="Ribokinase-like"/>
    <property type="match status" value="1"/>
</dbReference>
<dbReference type="EMBL" id="CP012836">
    <property type="protein sequence ID" value="AMQ57339.1"/>
    <property type="molecule type" value="Genomic_DNA"/>
</dbReference>
<dbReference type="Pfam" id="PF00294">
    <property type="entry name" value="PfkB"/>
    <property type="match status" value="1"/>
</dbReference>
<name>A0A142EQD4_9BACT</name>
<sequence length="292" mass="32529">MRDHVVIFGEMLWDCLPTGPVAGGAPMNVALNLHQLGLNSRLISAVGADEDGEKLIAFLQEFNLPLDLIQTNTDHETSKVLVDTSDPENIKYTIVSPVAWDYIHWNKELDQAVEEADAFVFGTLGVRNQESLKTLIQLLHHPTLRIFDANLRPPFYDFEIIETLLGFADILKINEDELEVFADYFGTEPTIESLCAHLDQHFPMEIICITRGAKGAVIYQKGKIIEHPGYKVAFQDSIGAGDAFLSGFIKTYLEEKSPEEILDFACKLGGFVATQKGGTPKYTLEKVLDTVK</sequence>
<dbReference type="PROSITE" id="PS00583">
    <property type="entry name" value="PFKB_KINASES_1"/>
    <property type="match status" value="1"/>
</dbReference>
<dbReference type="KEGG" id="alm:AO498_12905"/>
<reference evidence="6" key="1">
    <citation type="submission" date="2015-09" db="EMBL/GenBank/DDBJ databases">
        <title>Complete sequence of Algoriphagus sp. M8-2.</title>
        <authorList>
            <person name="Shintani M."/>
        </authorList>
    </citation>
    <scope>NUCLEOTIDE SEQUENCE [LARGE SCALE GENOMIC DNA]</scope>
    <source>
        <strain evidence="6">M8-2</strain>
    </source>
</reference>
<evidence type="ECO:0000313" key="6">
    <source>
        <dbReference type="Proteomes" id="UP000073816"/>
    </source>
</evidence>
<dbReference type="STRING" id="1727163.AO498_12905"/>
<evidence type="ECO:0000313" key="5">
    <source>
        <dbReference type="EMBL" id="AMQ57339.1"/>
    </source>
</evidence>
<dbReference type="PATRIC" id="fig|1727163.4.peg.2695"/>
<proteinExistence type="inferred from homology"/>
<dbReference type="CDD" id="cd01167">
    <property type="entry name" value="bac_FRK"/>
    <property type="match status" value="1"/>
</dbReference>
<dbReference type="InterPro" id="IPR050306">
    <property type="entry name" value="PfkB_Carbo_kinase"/>
</dbReference>
<keyword evidence="6" id="KW-1185">Reference proteome</keyword>
<evidence type="ECO:0000256" key="1">
    <source>
        <dbReference type="ARBA" id="ARBA00010688"/>
    </source>
</evidence>
<feature type="domain" description="Carbohydrate kinase PfkB" evidence="4">
    <location>
        <begin position="22"/>
        <end position="279"/>
    </location>
</feature>
<dbReference type="InterPro" id="IPR002173">
    <property type="entry name" value="Carboh/pur_kinase_PfkB_CS"/>
</dbReference>
<reference evidence="5 6" key="2">
    <citation type="journal article" date="2016" name="Genome Announc.">
        <title>Complete Genome Sequence of Algoriphagus sp. Strain M8-2, Isolated from a Brackish Lake.</title>
        <authorList>
            <person name="Muraguchi Y."/>
            <person name="Kushimoto K."/>
            <person name="Ohtsubo Y."/>
            <person name="Suzuki T."/>
            <person name="Dohra H."/>
            <person name="Kimbara K."/>
            <person name="Shintani M."/>
        </authorList>
    </citation>
    <scope>NUCLEOTIDE SEQUENCE [LARGE SCALE GENOMIC DNA]</scope>
    <source>
        <strain evidence="5 6">M8-2</strain>
    </source>
</reference>
<dbReference type="PANTHER" id="PTHR43085:SF57">
    <property type="entry name" value="CARBOHYDRATE KINASE PFKB DOMAIN-CONTAINING PROTEIN"/>
    <property type="match status" value="1"/>
</dbReference>
<evidence type="ECO:0000259" key="4">
    <source>
        <dbReference type="Pfam" id="PF00294"/>
    </source>
</evidence>
<evidence type="ECO:0000256" key="2">
    <source>
        <dbReference type="ARBA" id="ARBA00022679"/>
    </source>
</evidence>
<keyword evidence="2" id="KW-0808">Transferase</keyword>
<dbReference type="GO" id="GO:0016301">
    <property type="term" value="F:kinase activity"/>
    <property type="evidence" value="ECO:0007669"/>
    <property type="project" value="UniProtKB-KW"/>
</dbReference>
<organism evidence="5 6">
    <name type="scientific">Algoriphagus sanaruensis</name>
    <dbReference type="NCBI Taxonomy" id="1727163"/>
    <lineage>
        <taxon>Bacteria</taxon>
        <taxon>Pseudomonadati</taxon>
        <taxon>Bacteroidota</taxon>
        <taxon>Cytophagia</taxon>
        <taxon>Cytophagales</taxon>
        <taxon>Cyclobacteriaceae</taxon>
        <taxon>Algoriphagus</taxon>
    </lineage>
</organism>
<comment type="similarity">
    <text evidence="1">Belongs to the carbohydrate kinase PfkB family.</text>
</comment>
<dbReference type="InterPro" id="IPR011611">
    <property type="entry name" value="PfkB_dom"/>
</dbReference>
<dbReference type="AlphaFoldDB" id="A0A142EQD4"/>
<gene>
    <name evidence="5" type="ORF">AO498_12905</name>
</gene>
<protein>
    <submittedName>
        <fullName evidence="5">Fructokinase</fullName>
    </submittedName>
</protein>
<accession>A0A142EQD4</accession>
<dbReference type="RefSeq" id="WP_067548375.1">
    <property type="nucleotide sequence ID" value="NZ_CP012836.1"/>
</dbReference>
<dbReference type="OrthoDB" id="9813569at2"/>
<dbReference type="PANTHER" id="PTHR43085">
    <property type="entry name" value="HEXOKINASE FAMILY MEMBER"/>
    <property type="match status" value="1"/>
</dbReference>
<dbReference type="PROSITE" id="PS00584">
    <property type="entry name" value="PFKB_KINASES_2"/>
    <property type="match status" value="1"/>
</dbReference>
<dbReference type="Gene3D" id="3.40.1190.20">
    <property type="match status" value="1"/>
</dbReference>
<evidence type="ECO:0000256" key="3">
    <source>
        <dbReference type="ARBA" id="ARBA00022777"/>
    </source>
</evidence>
<dbReference type="InterPro" id="IPR029056">
    <property type="entry name" value="Ribokinase-like"/>
</dbReference>
<keyword evidence="3 5" id="KW-0418">Kinase</keyword>
<dbReference type="Proteomes" id="UP000073816">
    <property type="component" value="Chromosome"/>
</dbReference>